<keyword evidence="3" id="KW-1185">Reference proteome</keyword>
<proteinExistence type="predicted"/>
<sequence length="218" mass="23217">MCQPNTQHSGNIYQASTCHARPCEANDRGGVLVQREALCQGCSRVTDWMRCGGGGGGDNELNGTLGGADAMQGEPSPDSAETMGSVLIGTLGEDRYALSDAFERVVTIGDDDEEEDVRGLKDASVVSEGIEIDGEIWGQDLGGGPYGTSHLSSSNTGNAGSGLPPGGPSYLSDGGDGHVRKRRTVEKKRVRFASKVEVLYFRKDWATRSVRLEHKGRR</sequence>
<organism evidence="2 3">
    <name type="scientific">Diaporthe australafricana</name>
    <dbReference type="NCBI Taxonomy" id="127596"/>
    <lineage>
        <taxon>Eukaryota</taxon>
        <taxon>Fungi</taxon>
        <taxon>Dikarya</taxon>
        <taxon>Ascomycota</taxon>
        <taxon>Pezizomycotina</taxon>
        <taxon>Sordariomycetes</taxon>
        <taxon>Sordariomycetidae</taxon>
        <taxon>Diaporthales</taxon>
        <taxon>Diaporthaceae</taxon>
        <taxon>Diaporthe</taxon>
    </lineage>
</organism>
<evidence type="ECO:0000256" key="1">
    <source>
        <dbReference type="SAM" id="MobiDB-lite"/>
    </source>
</evidence>
<dbReference type="EMBL" id="JAWRVE010000068">
    <property type="protein sequence ID" value="KAL1864467.1"/>
    <property type="molecule type" value="Genomic_DNA"/>
</dbReference>
<name>A0ABR3WLE3_9PEZI</name>
<gene>
    <name evidence="2" type="ORF">Daus18300_007699</name>
</gene>
<evidence type="ECO:0000313" key="3">
    <source>
        <dbReference type="Proteomes" id="UP001583177"/>
    </source>
</evidence>
<dbReference type="Proteomes" id="UP001583177">
    <property type="component" value="Unassembled WGS sequence"/>
</dbReference>
<accession>A0ABR3WLE3</accession>
<protein>
    <submittedName>
        <fullName evidence="2">Uncharacterized protein</fullName>
    </submittedName>
</protein>
<feature type="compositionally biased region" description="Polar residues" evidence="1">
    <location>
        <begin position="149"/>
        <end position="158"/>
    </location>
</feature>
<evidence type="ECO:0000313" key="2">
    <source>
        <dbReference type="EMBL" id="KAL1864467.1"/>
    </source>
</evidence>
<comment type="caution">
    <text evidence="2">The sequence shown here is derived from an EMBL/GenBank/DDBJ whole genome shotgun (WGS) entry which is preliminary data.</text>
</comment>
<reference evidence="2 3" key="1">
    <citation type="journal article" date="2024" name="IMA Fungus">
        <title>IMA Genome - F19 : A genome assembly and annotation guide to empower mycologists, including annotated draft genome sequences of Ceratocystis pirilliformis, Diaporthe australafricana, Fusarium ophioides, Paecilomyces lecythidis, and Sporothrix stenoceras.</title>
        <authorList>
            <person name="Aylward J."/>
            <person name="Wilson A.M."/>
            <person name="Visagie C.M."/>
            <person name="Spraker J."/>
            <person name="Barnes I."/>
            <person name="Buitendag C."/>
            <person name="Ceriani C."/>
            <person name="Del Mar Angel L."/>
            <person name="du Plessis D."/>
            <person name="Fuchs T."/>
            <person name="Gasser K."/>
            <person name="Kramer D."/>
            <person name="Li W."/>
            <person name="Munsamy K."/>
            <person name="Piso A."/>
            <person name="Price J.L."/>
            <person name="Sonnekus B."/>
            <person name="Thomas C."/>
            <person name="van der Nest A."/>
            <person name="van Dijk A."/>
            <person name="van Heerden A."/>
            <person name="van Vuuren N."/>
            <person name="Yilmaz N."/>
            <person name="Duong T.A."/>
            <person name="van der Merwe N.A."/>
            <person name="Wingfield M.J."/>
            <person name="Wingfield B.D."/>
        </authorList>
    </citation>
    <scope>NUCLEOTIDE SEQUENCE [LARGE SCALE GENOMIC DNA]</scope>
    <source>
        <strain evidence="2 3">CMW 18300</strain>
    </source>
</reference>
<feature type="region of interest" description="Disordered" evidence="1">
    <location>
        <begin position="141"/>
        <end position="184"/>
    </location>
</feature>